<evidence type="ECO:0000313" key="3">
    <source>
        <dbReference type="EMBL" id="CAB4179333.1"/>
    </source>
</evidence>
<protein>
    <recommendedName>
        <fullName evidence="7">HNHc domain containing protein</fullName>
    </recommendedName>
</protein>
<evidence type="ECO:0008006" key="7">
    <source>
        <dbReference type="Google" id="ProtNLM"/>
    </source>
</evidence>
<proteinExistence type="predicted"/>
<dbReference type="EMBL" id="LR797132">
    <property type="protein sequence ID" value="CAB4189116.1"/>
    <property type="molecule type" value="Genomic_DNA"/>
</dbReference>
<sequence>MANKVKTCIGCFLDLPLARFNKHMHGLYGKRARCKKCQAILRKGSVQRMAKRKELLKQGKRPCNGCDKAKPLSQFQPKTQANGKEGWEGKCKPCVSKRQKNNHAIRNAGARELVFNYLKKHPCIDCGENNILALEFDHVHSKKFDIGTALNNNATIESLKKEIKKCVVRCSTCHRIKTHLEINSWRFQMSINDKATSRKVKNTKQYKALKKVK</sequence>
<evidence type="ECO:0000313" key="6">
    <source>
        <dbReference type="EMBL" id="CAB5231444.1"/>
    </source>
</evidence>
<evidence type="ECO:0000313" key="5">
    <source>
        <dbReference type="EMBL" id="CAB4193325.1"/>
    </source>
</evidence>
<dbReference type="EMBL" id="LR797196">
    <property type="protein sequence ID" value="CAB4193325.1"/>
    <property type="molecule type" value="Genomic_DNA"/>
</dbReference>
<evidence type="ECO:0000313" key="1">
    <source>
        <dbReference type="EMBL" id="CAB4166987.1"/>
    </source>
</evidence>
<evidence type="ECO:0000313" key="4">
    <source>
        <dbReference type="EMBL" id="CAB4189116.1"/>
    </source>
</evidence>
<evidence type="ECO:0000313" key="2">
    <source>
        <dbReference type="EMBL" id="CAB4174801.1"/>
    </source>
</evidence>
<name>A0A6J5R307_9CAUD</name>
<reference evidence="4" key="1">
    <citation type="submission" date="2020-05" db="EMBL/GenBank/DDBJ databases">
        <authorList>
            <person name="Chiriac C."/>
            <person name="Salcher M."/>
            <person name="Ghai R."/>
            <person name="Kavagutti S V."/>
        </authorList>
    </citation>
    <scope>NUCLEOTIDE SEQUENCE</scope>
</reference>
<dbReference type="EMBL" id="LR796924">
    <property type="protein sequence ID" value="CAB4174801.1"/>
    <property type="molecule type" value="Genomic_DNA"/>
</dbReference>
<gene>
    <name evidence="3" type="ORF">UFOVP1034_72</name>
    <name evidence="4" type="ORF">UFOVP1177_72</name>
    <name evidence="5" type="ORF">UFOVP1243_59</name>
    <name evidence="6" type="ORF">UFOVP1581_86</name>
    <name evidence="1" type="ORF">UFOVP854_86</name>
    <name evidence="2" type="ORF">UFOVP964_86</name>
</gene>
<accession>A0A6J5R307</accession>
<organism evidence="4">
    <name type="scientific">uncultured Caudovirales phage</name>
    <dbReference type="NCBI Taxonomy" id="2100421"/>
    <lineage>
        <taxon>Viruses</taxon>
        <taxon>Duplodnaviria</taxon>
        <taxon>Heunggongvirae</taxon>
        <taxon>Uroviricota</taxon>
        <taxon>Caudoviricetes</taxon>
        <taxon>Peduoviridae</taxon>
        <taxon>Maltschvirus</taxon>
        <taxon>Maltschvirus maltsch</taxon>
    </lineage>
</organism>
<dbReference type="EMBL" id="LR796798">
    <property type="protein sequence ID" value="CAB4166987.1"/>
    <property type="molecule type" value="Genomic_DNA"/>
</dbReference>
<dbReference type="EMBL" id="LR798433">
    <property type="protein sequence ID" value="CAB5231444.1"/>
    <property type="molecule type" value="Genomic_DNA"/>
</dbReference>
<dbReference type="EMBL" id="LR796979">
    <property type="protein sequence ID" value="CAB4179333.1"/>
    <property type="molecule type" value="Genomic_DNA"/>
</dbReference>